<dbReference type="Gene3D" id="3.40.309.10">
    <property type="entry name" value="Aldehyde Dehydrogenase, Chain A, domain 2"/>
    <property type="match status" value="1"/>
</dbReference>
<dbReference type="InterPro" id="IPR050740">
    <property type="entry name" value="Aldehyde_DH_Superfamily"/>
</dbReference>
<organism evidence="4 5">
    <name type="scientific">Desulfobulbus oralis</name>
    <dbReference type="NCBI Taxonomy" id="1986146"/>
    <lineage>
        <taxon>Bacteria</taxon>
        <taxon>Pseudomonadati</taxon>
        <taxon>Thermodesulfobacteriota</taxon>
        <taxon>Desulfobulbia</taxon>
        <taxon>Desulfobulbales</taxon>
        <taxon>Desulfobulbaceae</taxon>
        <taxon>Desulfobulbus</taxon>
    </lineage>
</organism>
<keyword evidence="2" id="KW-0560">Oxidoreductase</keyword>
<dbReference type="FunFam" id="3.40.309.10:FF:000004">
    <property type="entry name" value="Succinate-semialdehyde dehydrogenase I"/>
    <property type="match status" value="1"/>
</dbReference>
<evidence type="ECO:0000256" key="2">
    <source>
        <dbReference type="ARBA" id="ARBA00023002"/>
    </source>
</evidence>
<protein>
    <submittedName>
        <fullName evidence="4">Succinate-semialdehyde dehydrogenase (NADP(+))</fullName>
    </submittedName>
</protein>
<name>A0A2L1GR10_9BACT</name>
<reference evidence="4" key="1">
    <citation type="submission" date="2017-05" db="EMBL/GenBank/DDBJ databases">
        <authorList>
            <person name="Song R."/>
            <person name="Chenine A.L."/>
            <person name="Ruprecht R.M."/>
        </authorList>
    </citation>
    <scope>NUCLEOTIDE SEQUENCE</scope>
    <source>
        <strain evidence="4">ORNL</strain>
    </source>
</reference>
<evidence type="ECO:0000256" key="1">
    <source>
        <dbReference type="ARBA" id="ARBA00009986"/>
    </source>
</evidence>
<dbReference type="PANTHER" id="PTHR43353:SF5">
    <property type="entry name" value="SUCCINATE-SEMIALDEHYDE DEHYDROGENASE, MITOCHONDRIAL"/>
    <property type="match status" value="1"/>
</dbReference>
<evidence type="ECO:0000313" key="5">
    <source>
        <dbReference type="Proteomes" id="UP000239867"/>
    </source>
</evidence>
<dbReference type="InterPro" id="IPR016163">
    <property type="entry name" value="Ald_DH_C"/>
</dbReference>
<dbReference type="InterPro" id="IPR015590">
    <property type="entry name" value="Aldehyde_DH_dom"/>
</dbReference>
<dbReference type="PANTHER" id="PTHR43353">
    <property type="entry name" value="SUCCINATE-SEMIALDEHYDE DEHYDROGENASE, MITOCHONDRIAL"/>
    <property type="match status" value="1"/>
</dbReference>
<dbReference type="FunFam" id="3.40.605.10:FF:000007">
    <property type="entry name" value="NAD/NADP-dependent betaine aldehyde dehydrogenase"/>
    <property type="match status" value="1"/>
</dbReference>
<accession>A0A2L1GR10</accession>
<dbReference type="GO" id="GO:0004777">
    <property type="term" value="F:succinate-semialdehyde dehydrogenase (NAD+) activity"/>
    <property type="evidence" value="ECO:0007669"/>
    <property type="project" value="TreeGrafter"/>
</dbReference>
<gene>
    <name evidence="4" type="primary">gabD</name>
    <name evidence="4" type="ORF">CAY53_11960</name>
</gene>
<evidence type="ECO:0000313" key="4">
    <source>
        <dbReference type="EMBL" id="AVD72102.1"/>
    </source>
</evidence>
<dbReference type="InterPro" id="IPR016161">
    <property type="entry name" value="Ald_DH/histidinol_DH"/>
</dbReference>
<dbReference type="GO" id="GO:0009450">
    <property type="term" value="P:gamma-aminobutyric acid catabolic process"/>
    <property type="evidence" value="ECO:0007669"/>
    <property type="project" value="TreeGrafter"/>
</dbReference>
<reference evidence="4" key="2">
    <citation type="journal article" date="2018" name="MBio">
        <title>Insights into the evolution of host association through the isolation and characterization of a novel human periodontal pathobiont, Desulfobulbus oralis.</title>
        <authorList>
            <person name="Cross K.L."/>
            <person name="Chirania P."/>
            <person name="Xiong W."/>
            <person name="Beall C.J."/>
            <person name="Elkins J.G."/>
            <person name="Giannone R.J."/>
            <person name="Griffen A.L."/>
            <person name="Guss A.M."/>
            <person name="Hettich R.L."/>
            <person name="Joshi S.S."/>
            <person name="Mokrzan E.M."/>
            <person name="Martin R.K."/>
            <person name="Zhulin I.B."/>
            <person name="Leys E.J."/>
            <person name="Podar M."/>
        </authorList>
    </citation>
    <scope>NUCLEOTIDE SEQUENCE [LARGE SCALE GENOMIC DNA]</scope>
    <source>
        <strain evidence="4">ORNL</strain>
    </source>
</reference>
<dbReference type="CDD" id="cd07103">
    <property type="entry name" value="ALDH_F5_SSADH_GabD"/>
    <property type="match status" value="1"/>
</dbReference>
<keyword evidence="5" id="KW-1185">Reference proteome</keyword>
<dbReference type="InterPro" id="IPR016162">
    <property type="entry name" value="Ald_DH_N"/>
</dbReference>
<dbReference type="Gene3D" id="3.40.605.10">
    <property type="entry name" value="Aldehyde Dehydrogenase, Chain A, domain 1"/>
    <property type="match status" value="1"/>
</dbReference>
<sequence length="485" mass="51431">MIILHEILASRLKRPELLQTCAHVVDSGLPVVDPASGAVLCRAPAVGAEAVRAAILVADRALLAWKKLGPAARSRLLHAYADLIAENVDDLAVIMTAEQGKPVPEAKGEVEHGLEYVRWYAEEARRVYGQEWRLDAGRRILVQKEALGVAAAITPWNFPCSTLLRKIAPALAAGCPVLVKPASQTPLSALALAALWQEAGGPAEVFQVLVGDAQEIGQVLTESPLVRGLSFTGSTEVGRLLMRASAATVKRLSLELGGHAPFIVFADADMDAALAGVLACKFRNSGQTCVSANRLLLQESIAEEFCARLVPAVSALKTGNGFDAGVDLGPLIDEAAMAKVERHVADALARGASLACGGGRLTVPGNADHFFAPTLLVQARPDMLVAREETFGPLLPVLTFRDEAEALRLANATIYGLAAYFYSRDVARVQRVAERLAFGMVGVNTGRMSAEATPFGGVKQSGFGREGGHFGIDEFLEIKTLHLGL</sequence>
<evidence type="ECO:0000259" key="3">
    <source>
        <dbReference type="Pfam" id="PF00171"/>
    </source>
</evidence>
<comment type="similarity">
    <text evidence="1">Belongs to the aldehyde dehydrogenase family.</text>
</comment>
<dbReference type="Proteomes" id="UP000239867">
    <property type="component" value="Chromosome"/>
</dbReference>
<dbReference type="KEGG" id="deo:CAY53_11960"/>
<feature type="domain" description="Aldehyde dehydrogenase" evidence="3">
    <location>
        <begin position="29"/>
        <end position="480"/>
    </location>
</feature>
<dbReference type="SUPFAM" id="SSF53720">
    <property type="entry name" value="ALDH-like"/>
    <property type="match status" value="1"/>
</dbReference>
<dbReference type="AlphaFoldDB" id="A0A2L1GR10"/>
<dbReference type="OrthoDB" id="9762436at2"/>
<dbReference type="EMBL" id="CP021255">
    <property type="protein sequence ID" value="AVD72102.1"/>
    <property type="molecule type" value="Genomic_DNA"/>
</dbReference>
<dbReference type="Pfam" id="PF00171">
    <property type="entry name" value="Aldedh"/>
    <property type="match status" value="1"/>
</dbReference>
<proteinExistence type="inferred from homology"/>